<organism evidence="11 12">
    <name type="scientific">Planoprotostelium fungivorum</name>
    <dbReference type="NCBI Taxonomy" id="1890364"/>
    <lineage>
        <taxon>Eukaryota</taxon>
        <taxon>Amoebozoa</taxon>
        <taxon>Evosea</taxon>
        <taxon>Variosea</taxon>
        <taxon>Cavosteliida</taxon>
        <taxon>Cavosteliaceae</taxon>
        <taxon>Planoprotostelium</taxon>
    </lineage>
</organism>
<dbReference type="STRING" id="1890364.A0A2P6NZ44"/>
<dbReference type="InterPro" id="IPR001849">
    <property type="entry name" value="PH_domain"/>
</dbReference>
<evidence type="ECO:0000256" key="5">
    <source>
        <dbReference type="RuleBase" id="RU003844"/>
    </source>
</evidence>
<dbReference type="Gene3D" id="2.40.160.120">
    <property type="match status" value="1"/>
</dbReference>
<dbReference type="Gene3D" id="3.30.70.3490">
    <property type="match status" value="1"/>
</dbReference>
<evidence type="ECO:0000256" key="6">
    <source>
        <dbReference type="SAM" id="Coils"/>
    </source>
</evidence>
<dbReference type="GO" id="GO:0016020">
    <property type="term" value="C:membrane"/>
    <property type="evidence" value="ECO:0007669"/>
    <property type="project" value="TreeGrafter"/>
</dbReference>
<keyword evidence="6" id="KW-0175">Coiled coil</keyword>
<dbReference type="InterPro" id="IPR018494">
    <property type="entry name" value="Oxysterol-bd_CS"/>
</dbReference>
<evidence type="ECO:0000256" key="7">
    <source>
        <dbReference type="SAM" id="MobiDB-lite"/>
    </source>
</evidence>
<dbReference type="InterPro" id="IPR011874">
    <property type="entry name" value="Fibro_Slime"/>
</dbReference>
<feature type="domain" description="PH" evidence="9">
    <location>
        <begin position="296"/>
        <end position="421"/>
    </location>
</feature>
<dbReference type="InterPro" id="IPR037524">
    <property type="entry name" value="PA14/GLEYA"/>
</dbReference>
<comment type="similarity">
    <text evidence="1 5">Belongs to the OSBP family.</text>
</comment>
<evidence type="ECO:0000259" key="10">
    <source>
        <dbReference type="PROSITE" id="PS51820"/>
    </source>
</evidence>
<evidence type="ECO:0000256" key="8">
    <source>
        <dbReference type="SAM" id="Phobius"/>
    </source>
</evidence>
<keyword evidence="3" id="KW-0445">Lipid transport</keyword>
<keyword evidence="8" id="KW-0472">Membrane</keyword>
<dbReference type="PROSITE" id="PS01013">
    <property type="entry name" value="OSBP"/>
    <property type="match status" value="1"/>
</dbReference>
<dbReference type="OrthoDB" id="19087at2759"/>
<dbReference type="Proteomes" id="UP000241769">
    <property type="component" value="Unassembled WGS sequence"/>
</dbReference>
<dbReference type="PANTHER" id="PTHR10972">
    <property type="entry name" value="OXYSTEROL-BINDING PROTEIN-RELATED"/>
    <property type="match status" value="1"/>
</dbReference>
<evidence type="ECO:0000259" key="9">
    <source>
        <dbReference type="PROSITE" id="PS50003"/>
    </source>
</evidence>
<keyword evidence="12" id="KW-1185">Reference proteome</keyword>
<dbReference type="InterPro" id="IPR000648">
    <property type="entry name" value="Oxysterol-bd"/>
</dbReference>
<proteinExistence type="inferred from homology"/>
<dbReference type="PROSITE" id="PS51820">
    <property type="entry name" value="PA14"/>
    <property type="match status" value="1"/>
</dbReference>
<dbReference type="Pfam" id="PF01237">
    <property type="entry name" value="Oxysterol_BP"/>
    <property type="match status" value="1"/>
</dbReference>
<dbReference type="FunFam" id="2.40.160.120:FF:000001">
    <property type="entry name" value="Oxysterol-binding protein"/>
    <property type="match status" value="1"/>
</dbReference>
<dbReference type="Gene3D" id="2.30.29.30">
    <property type="entry name" value="Pleckstrin-homology domain (PH domain)/Phosphotyrosine-binding domain (PTB)"/>
    <property type="match status" value="1"/>
</dbReference>
<dbReference type="SUPFAM" id="SSF144000">
    <property type="entry name" value="Oxysterol-binding protein-like"/>
    <property type="match status" value="1"/>
</dbReference>
<evidence type="ECO:0000256" key="4">
    <source>
        <dbReference type="ARBA" id="ARBA00023121"/>
    </source>
</evidence>
<evidence type="ECO:0000256" key="1">
    <source>
        <dbReference type="ARBA" id="ARBA00008842"/>
    </source>
</evidence>
<name>A0A2P6NZ44_9EUKA</name>
<keyword evidence="4" id="KW-0446">Lipid-binding</keyword>
<dbReference type="InterPro" id="IPR011993">
    <property type="entry name" value="PH-like_dom_sf"/>
</dbReference>
<evidence type="ECO:0000256" key="2">
    <source>
        <dbReference type="ARBA" id="ARBA00022448"/>
    </source>
</evidence>
<evidence type="ECO:0000256" key="3">
    <source>
        <dbReference type="ARBA" id="ARBA00023055"/>
    </source>
</evidence>
<evidence type="ECO:0000313" key="11">
    <source>
        <dbReference type="EMBL" id="PRP89224.1"/>
    </source>
</evidence>
<protein>
    <recommendedName>
        <fullName evidence="13">Oxysterol-binding protein</fullName>
    </recommendedName>
</protein>
<keyword evidence="2" id="KW-0813">Transport</keyword>
<feature type="coiled-coil region" evidence="6">
    <location>
        <begin position="856"/>
        <end position="883"/>
    </location>
</feature>
<sequence>MLAPEIRWAIFFRQEATQTRHSKILNYRNLDLTDYKMVVQLFLAFLLGMAATLVIFRHLAQRNRTLLYQLLTIDTSFIEPPMGKHGVRENDTPSYTPRETTCHCQPLPMVGFSIDNDIIVTLLDIRTAPPSMPEIGVSEPEPNNIPAEQTLYNEQSQLPNITKRRPRNLSKDGFTAIAPPSMNAPVTKVPSNSELKAVHSVAVAAAAATAAQKHPITVSGHTRSGSHSGTPATSRLHSSGNHSEEEAGRSLSLPQDKRGAKRTPILERHASSTNTNAEQEKLRRKQVISNFYAAESTAHSGWVEIGSIMAKKLKWKWRFIVVQGGWIHYYKDDERRGNNCCGWVILSATEVYERPKKPGQIVIKNVKGTKMFHRHGPDPSLPPAKKDGFLFGHRKSAKCRIRIKDKDKLEEWLVHLKRASATKTDGYISSDDEDDILDDSEDNASFKSSDEEVVLKHSAELDIKPSTPNPTSLQELPPARRINRADSIIIVRPDAGVLQEVPAPREFSESRRNTLRYSLIGVSSPVADHGPKMAAGAAPEAEALNAPAEEELLEDSVSTDNREGLGKILAKAIGLDLTTIALPVTINEPQSFLQRMCEATQYYDLLNKADEMEDPNHRMTYVAAFAATSYSCSVRTTKPFNPYLGETFELVRPDGYKFLGEQVSHHPPIGACNATSPHFDFFEESGVKSKFGGNSLNIETIGMRQLTLKKFNDHYTWSGIKTTAHNILLGEMWVDHYGRAEINCPQNKTTAILEFTKCGWFSKGRYEVKGWIVDSKGKTVINLEGKWVEQLEATVLSGPNFPGSTGKTHALWKHTIVPDMPDYKYKFTSFCREMNKREGIEATLPTTDSRLRKDRIALEELDIKKAGAEKRILEERERRIRKQREQKGVVWKPKYFVQDQDNAWAPINAAQYWAERQQRIAEKGVDHKICSPVRQAIVIRPLGQAISVPVLVICPTLASPVIGATRRAHFLNLAEESHRDVNISEDRDAFSGHLTDTGYHSFSAGHPMTRSLIISAVLLGVLLLAQSQPQTLTLQTVIHDYYPCWNDNSKAYGVPYMVVPNPPNGKTADPRFCNPDIQPQETTANPHWGYGETTALTGMVNPNLDTTTRKPVYIMPAVTNTDPTHQVYNATTYSHWWSDSYYGTDNIAYNLTLTYNSKTQVYEFASTDPGFFPIDNQGWGNDGLGKDKDGDYSAHNWGFCVEAHVMFLYDANATLTYEGDDDLWIFFNNQLAFDLGGLHTAVGQTQRLGDLPFASSMRQGGAYNFDLFYCERESFGSDLKVSTTMNIFCPEGQLDYCHICGGSGACCPNQCTSSDSCTIVTRNPRTCECVTSVNSTKVQECTAKNTKCSTYQCQNSQCVPTPIPAKTHGGCTNASCDPAKGWSYTQFTCPSNDTQCFPTTCSDGGSGPAVCTATNACPNGHNPCVMDNVSCKPMDACHTVTCVNVFNSSSPINGYGVCVQTSKTPQGDSCTSWTCDPTTGALSSSPARQCNDPNNLCDTSYCDPSQANPCQSRMKLCDDNNACTDNKCNPTNGTCYFPDIDFIALSENDTCTSITCDRNYGIQYTNVTCRGVNCQKDSKVPGCCTCGLSPAVIAGISAGAIAGAAVGGVAGAAILGIGAKKGYDFYAASQMAAGGVQNNPMYVANQQGECSMYLNFRFGANSFRTDQASGQQRDTFCTLSTLQPLIMGHHGHHHHHHGHHHHTDYVTTEVVYAQPNAVVYPPAPVMYPPPVYAAPPVYGAPPPVYGMAPPVAYVQPPVAYVQPTTTVYTTEYGHGHHHGHHGHHGHHHGHHY</sequence>
<feature type="domain" description="PA14" evidence="10">
    <location>
        <begin position="1152"/>
        <end position="1303"/>
    </location>
</feature>
<keyword evidence="8" id="KW-0812">Transmembrane</keyword>
<dbReference type="SUPFAM" id="SSF50729">
    <property type="entry name" value="PH domain-like"/>
    <property type="match status" value="1"/>
</dbReference>
<feature type="compositionally biased region" description="Acidic residues" evidence="7">
    <location>
        <begin position="430"/>
        <end position="442"/>
    </location>
</feature>
<feature type="region of interest" description="Disordered" evidence="7">
    <location>
        <begin position="425"/>
        <end position="450"/>
    </location>
</feature>
<reference evidence="11 12" key="1">
    <citation type="journal article" date="2018" name="Genome Biol. Evol.">
        <title>Multiple Roots of Fruiting Body Formation in Amoebozoa.</title>
        <authorList>
            <person name="Hillmann F."/>
            <person name="Forbes G."/>
            <person name="Novohradska S."/>
            <person name="Ferling I."/>
            <person name="Riege K."/>
            <person name="Groth M."/>
            <person name="Westermann M."/>
            <person name="Marz M."/>
            <person name="Spaller T."/>
            <person name="Winckler T."/>
            <person name="Schaap P."/>
            <person name="Glockner G."/>
        </authorList>
    </citation>
    <scope>NUCLEOTIDE SEQUENCE [LARGE SCALE GENOMIC DNA]</scope>
    <source>
        <strain evidence="11 12">Jena</strain>
    </source>
</reference>
<comment type="caution">
    <text evidence="11">The sequence shown here is derived from an EMBL/GenBank/DDBJ whole genome shotgun (WGS) entry which is preliminary data.</text>
</comment>
<dbReference type="InParanoid" id="A0A2P6NZ44"/>
<feature type="region of interest" description="Disordered" evidence="7">
    <location>
        <begin position="157"/>
        <end position="176"/>
    </location>
</feature>
<dbReference type="GO" id="GO:0005829">
    <property type="term" value="C:cytosol"/>
    <property type="evidence" value="ECO:0007669"/>
    <property type="project" value="TreeGrafter"/>
</dbReference>
<gene>
    <name evidence="11" type="ORF">PROFUN_02098</name>
</gene>
<feature type="compositionally biased region" description="Polar residues" evidence="7">
    <location>
        <begin position="231"/>
        <end position="241"/>
    </location>
</feature>
<dbReference type="GO" id="GO:0120009">
    <property type="term" value="P:intermembrane lipid transfer"/>
    <property type="evidence" value="ECO:0007669"/>
    <property type="project" value="UniProtKB-ARBA"/>
</dbReference>
<dbReference type="PROSITE" id="PS50003">
    <property type="entry name" value="PH_DOMAIN"/>
    <property type="match status" value="1"/>
</dbReference>
<evidence type="ECO:0008006" key="13">
    <source>
        <dbReference type="Google" id="ProtNLM"/>
    </source>
</evidence>
<dbReference type="InterPro" id="IPR037239">
    <property type="entry name" value="OSBP_sf"/>
</dbReference>
<dbReference type="PANTHER" id="PTHR10972:SF136">
    <property type="entry name" value="OXYSTEROL-BINDING PROTEIN 8"/>
    <property type="match status" value="1"/>
</dbReference>
<keyword evidence="8" id="KW-1133">Transmembrane helix</keyword>
<dbReference type="GO" id="GO:0032934">
    <property type="term" value="F:sterol binding"/>
    <property type="evidence" value="ECO:0007669"/>
    <property type="project" value="TreeGrafter"/>
</dbReference>
<evidence type="ECO:0000313" key="12">
    <source>
        <dbReference type="Proteomes" id="UP000241769"/>
    </source>
</evidence>
<feature type="compositionally biased region" description="Low complexity" evidence="7">
    <location>
        <begin position="219"/>
        <end position="230"/>
    </location>
</feature>
<feature type="transmembrane region" description="Helical" evidence="8">
    <location>
        <begin position="37"/>
        <end position="56"/>
    </location>
</feature>
<feature type="region of interest" description="Disordered" evidence="7">
    <location>
        <begin position="210"/>
        <end position="281"/>
    </location>
</feature>
<dbReference type="EMBL" id="MDYQ01000004">
    <property type="protein sequence ID" value="PRP89224.1"/>
    <property type="molecule type" value="Genomic_DNA"/>
</dbReference>
<accession>A0A2P6NZ44</accession>
<dbReference type="NCBIfam" id="TIGR02148">
    <property type="entry name" value="Fibro_Slime"/>
    <property type="match status" value="1"/>
</dbReference>